<name>A0A7S1RB44_ALECA</name>
<evidence type="ECO:0000259" key="1">
    <source>
        <dbReference type="Pfam" id="PF00326"/>
    </source>
</evidence>
<feature type="domain" description="Peptidase S9 prolyl oligopeptidase catalytic" evidence="1">
    <location>
        <begin position="14"/>
        <end position="97"/>
    </location>
</feature>
<dbReference type="Pfam" id="PF00326">
    <property type="entry name" value="Peptidase_S9"/>
    <property type="match status" value="1"/>
</dbReference>
<evidence type="ECO:0000313" key="2">
    <source>
        <dbReference type="EMBL" id="CAD9161247.1"/>
    </source>
</evidence>
<protein>
    <recommendedName>
        <fullName evidence="1">Peptidase S9 prolyl oligopeptidase catalytic domain-containing protein</fullName>
    </recommendedName>
</protein>
<proteinExistence type="predicted"/>
<accession>A0A7S1RB44</accession>
<dbReference type="Gene3D" id="3.40.50.1820">
    <property type="entry name" value="alpha/beta hydrolase"/>
    <property type="match status" value="1"/>
</dbReference>
<organism evidence="2">
    <name type="scientific">Alexandrium catenella</name>
    <name type="common">Red tide dinoflagellate</name>
    <name type="synonym">Gonyaulax catenella</name>
    <dbReference type="NCBI Taxonomy" id="2925"/>
    <lineage>
        <taxon>Eukaryota</taxon>
        <taxon>Sar</taxon>
        <taxon>Alveolata</taxon>
        <taxon>Dinophyceae</taxon>
        <taxon>Gonyaulacales</taxon>
        <taxon>Pyrocystaceae</taxon>
        <taxon>Alexandrium</taxon>
    </lineage>
</organism>
<reference evidence="2" key="1">
    <citation type="submission" date="2021-01" db="EMBL/GenBank/DDBJ databases">
        <authorList>
            <person name="Corre E."/>
            <person name="Pelletier E."/>
            <person name="Niang G."/>
            <person name="Scheremetjew M."/>
            <person name="Finn R."/>
            <person name="Kale V."/>
            <person name="Holt S."/>
            <person name="Cochrane G."/>
            <person name="Meng A."/>
            <person name="Brown T."/>
            <person name="Cohen L."/>
        </authorList>
    </citation>
    <scope>NUCLEOTIDE SEQUENCE</scope>
    <source>
        <strain evidence="2">OF101</strain>
    </source>
</reference>
<sequence>MSQLSASDVWPLPKEMEASDVFNGLHRIQKPLLLMHGEKDDICQLSQSQVVFHMLEKQRVPTGLVVYPGEGHGFDEPAHRQDRDRRMLAWWAEHLQGSRGAVPEAFHGEL</sequence>
<gene>
    <name evidence="2" type="ORF">ACAT0790_LOCUS38012</name>
</gene>
<dbReference type="InterPro" id="IPR029058">
    <property type="entry name" value="AB_hydrolase_fold"/>
</dbReference>
<dbReference type="AlphaFoldDB" id="A0A7S1RB44"/>
<dbReference type="GO" id="GO:0006508">
    <property type="term" value="P:proteolysis"/>
    <property type="evidence" value="ECO:0007669"/>
    <property type="project" value="InterPro"/>
</dbReference>
<dbReference type="SUPFAM" id="SSF53474">
    <property type="entry name" value="alpha/beta-Hydrolases"/>
    <property type="match status" value="1"/>
</dbReference>
<dbReference type="EMBL" id="HBGE01063501">
    <property type="protein sequence ID" value="CAD9161247.1"/>
    <property type="molecule type" value="Transcribed_RNA"/>
</dbReference>
<dbReference type="InterPro" id="IPR001375">
    <property type="entry name" value="Peptidase_S9_cat"/>
</dbReference>
<dbReference type="GO" id="GO:0008236">
    <property type="term" value="F:serine-type peptidase activity"/>
    <property type="evidence" value="ECO:0007669"/>
    <property type="project" value="InterPro"/>
</dbReference>